<name>A0A9D2PAV7_9FIRM</name>
<proteinExistence type="predicted"/>
<sequence length="463" mass="55720">MKIEEDVKMGKENQLYKREFRYVNPGCRCMIEESFDNLDRIKVQWAENVSKKHKFIFVPGGEGFIEEGTEKSVNRETREKIVITSPMTELWELGEYNETYAERLKTYIKKYGFFWPISKDTENVFYSYDLFLIINRLRKLHELFDILALYDKLKQVNLDKSTLNTLDIRKEKSVDYIRLFKLTFFYIFSAHIMLPYEYNKETVSVETCSYDYGDAWWYPTDVKLNCYDIDEAKKKRKSDNWNKCKEDKIFIRPDEDKLLKRHYQLQYRFRDRLSLSRWGHHKMKFPYNFSGKNTDEISETIEFLFKVIPLENEEGRCIADFLYRFIQRVAKIEMISPDGTIKLESIEAFSDPIKFNEFMKKDLVKIAKMVYRKELNWGVRWITPRYGENSSYEWEIPDYLSALYFAQFITTSADQELRKCAKPDCLCYFLVNRLNSKFTYHSSACENAMSSQRNRDKKRNMMN</sequence>
<dbReference type="Proteomes" id="UP000823906">
    <property type="component" value="Unassembled WGS sequence"/>
</dbReference>
<evidence type="ECO:0000313" key="1">
    <source>
        <dbReference type="EMBL" id="HJC45543.1"/>
    </source>
</evidence>
<dbReference type="AlphaFoldDB" id="A0A9D2PAV7"/>
<evidence type="ECO:0008006" key="3">
    <source>
        <dbReference type="Google" id="ProtNLM"/>
    </source>
</evidence>
<protein>
    <recommendedName>
        <fullName evidence="3">CGNR zinc finger domain-containing protein</fullName>
    </recommendedName>
</protein>
<evidence type="ECO:0000313" key="2">
    <source>
        <dbReference type="Proteomes" id="UP000823906"/>
    </source>
</evidence>
<organism evidence="1 2">
    <name type="scientific">Candidatus Faecalibacterium faecigallinarum</name>
    <dbReference type="NCBI Taxonomy" id="2838577"/>
    <lineage>
        <taxon>Bacteria</taxon>
        <taxon>Bacillati</taxon>
        <taxon>Bacillota</taxon>
        <taxon>Clostridia</taxon>
        <taxon>Eubacteriales</taxon>
        <taxon>Oscillospiraceae</taxon>
        <taxon>Faecalibacterium</taxon>
    </lineage>
</organism>
<gene>
    <name evidence="1" type="ORF">H9703_05335</name>
</gene>
<reference evidence="1" key="1">
    <citation type="journal article" date="2021" name="PeerJ">
        <title>Extensive microbial diversity within the chicken gut microbiome revealed by metagenomics and culture.</title>
        <authorList>
            <person name="Gilroy R."/>
            <person name="Ravi A."/>
            <person name="Getino M."/>
            <person name="Pursley I."/>
            <person name="Horton D.L."/>
            <person name="Alikhan N.F."/>
            <person name="Baker D."/>
            <person name="Gharbi K."/>
            <person name="Hall N."/>
            <person name="Watson M."/>
            <person name="Adriaenssens E.M."/>
            <person name="Foster-Nyarko E."/>
            <person name="Jarju S."/>
            <person name="Secka A."/>
            <person name="Antonio M."/>
            <person name="Oren A."/>
            <person name="Chaudhuri R.R."/>
            <person name="La Ragione R."/>
            <person name="Hildebrand F."/>
            <person name="Pallen M.J."/>
        </authorList>
    </citation>
    <scope>NUCLEOTIDE SEQUENCE</scope>
    <source>
        <strain evidence="1">ChiSjej5B23-2810</strain>
    </source>
</reference>
<reference evidence="1" key="2">
    <citation type="submission" date="2021-04" db="EMBL/GenBank/DDBJ databases">
        <authorList>
            <person name="Gilroy R."/>
        </authorList>
    </citation>
    <scope>NUCLEOTIDE SEQUENCE</scope>
    <source>
        <strain evidence="1">ChiSjej5B23-2810</strain>
    </source>
</reference>
<accession>A0A9D2PAV7</accession>
<comment type="caution">
    <text evidence="1">The sequence shown here is derived from an EMBL/GenBank/DDBJ whole genome shotgun (WGS) entry which is preliminary data.</text>
</comment>
<dbReference type="EMBL" id="DWWN01000035">
    <property type="protein sequence ID" value="HJC45543.1"/>
    <property type="molecule type" value="Genomic_DNA"/>
</dbReference>